<dbReference type="GO" id="GO:0005789">
    <property type="term" value="C:endoplasmic reticulum membrane"/>
    <property type="evidence" value="ECO:0007669"/>
    <property type="project" value="UniProtKB-SubCell"/>
</dbReference>
<comment type="subcellular location">
    <subcellularLocation>
        <location evidence="1">Endoplasmic reticulum membrane</location>
        <topology evidence="1">Peripheral membrane protein</topology>
    </subcellularLocation>
    <subcellularLocation>
        <location evidence="2">Preautophagosomal structure membrane</location>
        <topology evidence="2">Peripheral membrane protein</topology>
    </subcellularLocation>
</comment>
<dbReference type="GO" id="GO:0000045">
    <property type="term" value="P:autophagosome assembly"/>
    <property type="evidence" value="ECO:0007669"/>
    <property type="project" value="TreeGrafter"/>
</dbReference>
<evidence type="ECO:0000256" key="11">
    <source>
        <dbReference type="ARBA" id="ARBA00024615"/>
    </source>
</evidence>
<dbReference type="EMBL" id="KV921279">
    <property type="protein sequence ID" value="ORE21444.1"/>
    <property type="molecule type" value="Genomic_DNA"/>
</dbReference>
<evidence type="ECO:0000256" key="9">
    <source>
        <dbReference type="ARBA" id="ARBA00023136"/>
    </source>
</evidence>
<evidence type="ECO:0000256" key="2">
    <source>
        <dbReference type="ARBA" id="ARBA00004623"/>
    </source>
</evidence>
<keyword evidence="6" id="KW-0256">Endoplasmic reticulum</keyword>
<evidence type="ECO:0000256" key="1">
    <source>
        <dbReference type="ARBA" id="ARBA00004406"/>
    </source>
</evidence>
<dbReference type="GO" id="GO:0061723">
    <property type="term" value="P:glycophagy"/>
    <property type="evidence" value="ECO:0007669"/>
    <property type="project" value="TreeGrafter"/>
</dbReference>
<evidence type="ECO:0000256" key="7">
    <source>
        <dbReference type="ARBA" id="ARBA00023006"/>
    </source>
</evidence>
<comment type="catalytic activity">
    <reaction evidence="10">
        <text>a 1,2-diacyl-sn-glycero-3-phospho-L-serine(in) = a 1,2-diacyl-sn-glycero-3-phospho-L-serine(out)</text>
        <dbReference type="Rhea" id="RHEA:38663"/>
        <dbReference type="ChEBI" id="CHEBI:57262"/>
    </reaction>
</comment>
<evidence type="ECO:0000256" key="12">
    <source>
        <dbReference type="SAM" id="MobiDB-lite"/>
    </source>
</evidence>
<evidence type="ECO:0000313" key="13">
    <source>
        <dbReference type="EMBL" id="ORE21444.1"/>
    </source>
</evidence>
<proteinExistence type="inferred from homology"/>
<evidence type="ECO:0000256" key="4">
    <source>
        <dbReference type="ARBA" id="ARBA00018070"/>
    </source>
</evidence>
<dbReference type="InterPro" id="IPR026849">
    <property type="entry name" value="ATG2"/>
</dbReference>
<comment type="similarity">
    <text evidence="3">Belongs to the ATG2 family.</text>
</comment>
<dbReference type="GO" id="GO:0000422">
    <property type="term" value="P:autophagy of mitochondrion"/>
    <property type="evidence" value="ECO:0007669"/>
    <property type="project" value="TreeGrafter"/>
</dbReference>
<dbReference type="PANTHER" id="PTHR13190">
    <property type="entry name" value="AUTOPHAGY-RELATED 2, ISOFORM A"/>
    <property type="match status" value="1"/>
</dbReference>
<evidence type="ECO:0000256" key="6">
    <source>
        <dbReference type="ARBA" id="ARBA00022824"/>
    </source>
</evidence>
<feature type="region of interest" description="Disordered" evidence="12">
    <location>
        <begin position="536"/>
        <end position="557"/>
    </location>
</feature>
<keyword evidence="9" id="KW-0472">Membrane</keyword>
<dbReference type="GO" id="GO:0061908">
    <property type="term" value="C:phagophore"/>
    <property type="evidence" value="ECO:0007669"/>
    <property type="project" value="TreeGrafter"/>
</dbReference>
<dbReference type="PANTHER" id="PTHR13190:SF1">
    <property type="entry name" value="AUTOPHAGY-RELATED 2, ISOFORM A"/>
    <property type="match status" value="1"/>
</dbReference>
<name>A0A1X0SAY5_RHIZD</name>
<dbReference type="VEuPathDB" id="FungiDB:BCV72DRAFT_307283"/>
<gene>
    <name evidence="13" type="ORF">BCV71DRAFT_225156</name>
</gene>
<dbReference type="GO" id="GO:0006869">
    <property type="term" value="P:lipid transport"/>
    <property type="evidence" value="ECO:0007669"/>
    <property type="project" value="UniProtKB-KW"/>
</dbReference>
<sequence>MKAWNYLSGWTNSFSLPSNIQKKLYKFLLKRAIGPFLENDLDLDNFDIELVNGSVELRELKLNLNKLNELLQDSCFMVEKGHVSSIHASLPWANHWSGVSIKIQGLELNLVPVKHKEQQHHRKPDISIEGSIMSSSLHFADDFLKSEVKQPDEQEDIQSQGDGIYILTRTIDKLFAQLRVDIIDTMIHIVHKSDAPLSPDSNNTCYSLDISIPRIAYFDETPEFNNNNHATNTIDESSVIVPNETIKIITISSPTVWLRSAPIIISEQSDVFYDANPYEALIFTTMDKSNWIRIKTIPYNENAFHIKQVDFLLTHSRIIITPSQFAFFMDLLNFTQQDQPPPTNTDILGDLDMRNQKHYTTIHSDNDAFERKIKIQISLIECFILHQHPSDNVSILDQDLVDLNQGHIRLTMDQLNIRIQQFSSHDQCVNIRLSDLTLDEWIETNHGLRCQPMIQFDDSIKTSYSHQDLFPSFYDTEQSFERSPVEVIRIKLDNKRGNISVDDDIYVDIQAFKLLVDPRTVDRLEQYVLAILNRSPSSSSRPTLPPPPPQNLDLSTSEVPTNTKLRIKCAFIRLILLSPDMSQATSRYEYTDKCHDYQLSVDIKKPVINWSSSPSEEKKKGRKESSSRNFALRINIELNYINVFMKEDGLVQCWFTVKTVQDKDLLSDTLSPSIELTIKDPELIHLQTDASEFELPRVLFDELRQGQKNMSIENQSDSALIFKQRTIETSQLVANCHFPQTYMNLTKKRWDKVQTIQNDLLLWQPRFLLNLEKSSEEQQQEGPSLLSIVAVMSQGLWYLQSSDDHLYTLDFSEFKYFACMKHLGRDENITTLDIEQLALNDAIKQRPLICRTLPKIMASSKNKPMVSIFSRLLLFPDMNRINKDSSVVVCNLCWKATPDISFIDQLIYFQQMPEDINLIDPPTQCVKVYTNVLETSIDYDPNDYPFRCVILADGIQVVTEILTGQSILEINISVDSIQLLFSELKHSPLIDEKNMSNNSTSEAYWTNLGLIPLAGLRSIELDVKLKLLDHIVAPKAEVALTNATIHLDTHADSFQSLINLITHLSTLKEDFNDGSESKQPSHKLHSPSTVKQFMNEQDMLASLDENAFKMMMSRETKISPPTLIEAPEIEDYEEEFYASPTIKTASPPMKPPRHIKRSEDIVRMLVSDELELVDDFYGLSSLNATSETRNTSERTSGAVLSLHVSHVNLVWKLYDGYDWDYVRAEMAARKHDRRTTSMTDQGGGFYQRKRDTAQMEVQLTGINVDFHLMPTHEKTVIRFQLRIKDVDIIDNIKTSAWKKFLGYMKSPTVFREKDEQMVDIQLTCLRPADDPELRLKAKLLPIRLYIDQDALNFLVGFFTFDKMIVKSTPIMNYIPSKEPKADETFFQSVNISPVTLKVDYKPKYINYGNLKEGQLAELINLFSLDGAKVSLCQIKLTGITGVDSLLDKIAQEWLPHIKQTQVPHMVSGVAPIRSLTNLGTGMADLVLLPIQQYRKDGRIMRGIQKGTISFARATAIEAIKLSSRVASGTQVILEHADDFFAGSQQSHQPQEHFVYTDEHLAQTILAVPADDEEDDDEIQQSSRNVIRAVPVAVIRPMIGLTGAFQSIFNGLRYSIDPIRRLQNEDKYKKQK</sequence>
<organism evidence="13 14">
    <name type="scientific">Rhizopus microsporus</name>
    <dbReference type="NCBI Taxonomy" id="58291"/>
    <lineage>
        <taxon>Eukaryota</taxon>
        <taxon>Fungi</taxon>
        <taxon>Fungi incertae sedis</taxon>
        <taxon>Mucoromycota</taxon>
        <taxon>Mucoromycotina</taxon>
        <taxon>Mucoromycetes</taxon>
        <taxon>Mucorales</taxon>
        <taxon>Mucorineae</taxon>
        <taxon>Rhizopodaceae</taxon>
        <taxon>Rhizopus</taxon>
    </lineage>
</organism>
<accession>A0A1X0SAY5</accession>
<keyword evidence="7" id="KW-0072">Autophagy</keyword>
<protein>
    <recommendedName>
        <fullName evidence="4">Autophagy-related protein 2</fullName>
    </recommendedName>
</protein>
<evidence type="ECO:0000256" key="5">
    <source>
        <dbReference type="ARBA" id="ARBA00022448"/>
    </source>
</evidence>
<evidence type="ECO:0000256" key="10">
    <source>
        <dbReference type="ARBA" id="ARBA00024479"/>
    </source>
</evidence>
<evidence type="ECO:0000256" key="3">
    <source>
        <dbReference type="ARBA" id="ARBA00009714"/>
    </source>
</evidence>
<dbReference type="GO" id="GO:0032266">
    <property type="term" value="F:phosphatidylinositol-3-phosphate binding"/>
    <property type="evidence" value="ECO:0007669"/>
    <property type="project" value="TreeGrafter"/>
</dbReference>
<evidence type="ECO:0000256" key="8">
    <source>
        <dbReference type="ARBA" id="ARBA00023055"/>
    </source>
</evidence>
<keyword evidence="8" id="KW-0445">Lipid transport</keyword>
<dbReference type="OMA" id="VWKLYDG"/>
<keyword evidence="5" id="KW-0813">Transport</keyword>
<dbReference type="GO" id="GO:0043495">
    <property type="term" value="F:protein-membrane adaptor activity"/>
    <property type="evidence" value="ECO:0007669"/>
    <property type="project" value="TreeGrafter"/>
</dbReference>
<evidence type="ECO:0000313" key="14">
    <source>
        <dbReference type="Proteomes" id="UP000242381"/>
    </source>
</evidence>
<dbReference type="Pfam" id="PF13329">
    <property type="entry name" value="ATG2_CAD"/>
    <property type="match status" value="3"/>
</dbReference>
<comment type="catalytic activity">
    <reaction evidence="11">
        <text>a 1,2-diacyl-sn-glycero-3-phosphoethanolamine(in) = a 1,2-diacyl-sn-glycero-3-phosphoethanolamine(out)</text>
        <dbReference type="Rhea" id="RHEA:38895"/>
        <dbReference type="ChEBI" id="CHEBI:64612"/>
    </reaction>
</comment>
<dbReference type="GO" id="GO:0034727">
    <property type="term" value="P:piecemeal microautophagy of the nucleus"/>
    <property type="evidence" value="ECO:0007669"/>
    <property type="project" value="TreeGrafter"/>
</dbReference>
<dbReference type="Proteomes" id="UP000242381">
    <property type="component" value="Unassembled WGS sequence"/>
</dbReference>
<dbReference type="GO" id="GO:0034045">
    <property type="term" value="C:phagophore assembly site membrane"/>
    <property type="evidence" value="ECO:0007669"/>
    <property type="project" value="UniProtKB-SubCell"/>
</dbReference>
<dbReference type="GO" id="GO:0061709">
    <property type="term" value="P:reticulophagy"/>
    <property type="evidence" value="ECO:0007669"/>
    <property type="project" value="TreeGrafter"/>
</dbReference>
<reference evidence="13 14" key="1">
    <citation type="journal article" date="2016" name="Proc. Natl. Acad. Sci. U.S.A.">
        <title>Lipid metabolic changes in an early divergent fungus govern the establishment of a mutualistic symbiosis with endobacteria.</title>
        <authorList>
            <person name="Lastovetsky O.A."/>
            <person name="Gaspar M.L."/>
            <person name="Mondo S.J."/>
            <person name="LaButti K.M."/>
            <person name="Sandor L."/>
            <person name="Grigoriev I.V."/>
            <person name="Henry S.A."/>
            <person name="Pawlowska T.E."/>
        </authorList>
    </citation>
    <scope>NUCLEOTIDE SEQUENCE [LARGE SCALE GENOMIC DNA]</scope>
    <source>
        <strain evidence="13 14">ATCC 11559</strain>
    </source>
</reference>